<keyword evidence="2" id="KW-0808">Transferase</keyword>
<name>A0A223MYB5_9VIBR</name>
<dbReference type="InterPro" id="IPR025714">
    <property type="entry name" value="Methyltranfer_dom"/>
</dbReference>
<dbReference type="SUPFAM" id="SSF53335">
    <property type="entry name" value="S-adenosyl-L-methionine-dependent methyltransferases"/>
    <property type="match status" value="1"/>
</dbReference>
<dbReference type="GO" id="GO:0032259">
    <property type="term" value="P:methylation"/>
    <property type="evidence" value="ECO:0007669"/>
    <property type="project" value="UniProtKB-KW"/>
</dbReference>
<dbReference type="PANTHER" id="PTHR13369:SF0">
    <property type="entry name" value="GLUTATHIONE S-TRANSFERASE C-TERMINAL DOMAIN-CONTAINING PROTEIN"/>
    <property type="match status" value="1"/>
</dbReference>
<feature type="domain" description="Methyltransferase" evidence="1">
    <location>
        <begin position="109"/>
        <end position="231"/>
    </location>
</feature>
<dbReference type="AlphaFoldDB" id="A0A223MYB5"/>
<evidence type="ECO:0000259" key="1">
    <source>
        <dbReference type="Pfam" id="PF13679"/>
    </source>
</evidence>
<keyword evidence="3" id="KW-1185">Reference proteome</keyword>
<dbReference type="Proteomes" id="UP000215148">
    <property type="component" value="Chromosome 1"/>
</dbReference>
<dbReference type="PANTHER" id="PTHR13369">
    <property type="match status" value="1"/>
</dbReference>
<protein>
    <submittedName>
        <fullName evidence="2">SAM-dependent methyltransferase</fullName>
    </submittedName>
</protein>
<dbReference type="EMBL" id="CP022741">
    <property type="protein sequence ID" value="ASU22540.1"/>
    <property type="molecule type" value="Genomic_DNA"/>
</dbReference>
<reference evidence="2 3" key="1">
    <citation type="submission" date="2017-08" db="EMBL/GenBank/DDBJ databases">
        <title>The Vibrio qinghaiensis sp.-Q67 is a luminous bacteria isolated firstly from Qinghai lake, Qinghai province, China, which has been proved to be very sensitive to detect environmental and food pollutants. Therefore, complete genome analysis of V. qinghaiensis sp.-Q67 highlights the potential application of this strain on detection of hazards in the contaminated environments.</title>
        <authorList>
            <person name="Gong L."/>
        </authorList>
    </citation>
    <scope>NUCLEOTIDE SEQUENCE [LARGE SCALE GENOMIC DNA]</scope>
    <source>
        <strain evidence="2 3">Q67</strain>
    </source>
</reference>
<sequence>MRALFKHIDAFLIENQRFWRFEPFHHSGLESSPWKHSDHRLDQWLQTLSLDSIDSLKSSPQTLIEQLYPYVEGLKEADIMIRLQDAPRTTQQALSPYLVQGIPGRKLEQIRLMSESLLCRHSGTEWLEWCAGKGFLGRIIAAQSKQKVTSFEYQSQLCHAGQACADEHDLPMQFIQGDAFEPQAFGVFNTNQHAVALHACGDLHVRLLEYSVAHRLPAITFSPCCYHLIKADSYQPISSYGRTSSLSLSKQELRIPLQETVTGGERVRRHRLQEMTFRLGFDLLLRSELGHHQYCPIPSLKKSQLAEGFLAFCHWAAAQKSIALPEVDWPAYEHKGEQRFWQMERIGLVQQAFRRIIELWLVLDKALYLQEQGYEVQVEQFCAKKVTPRNILVHAYKK</sequence>
<dbReference type="RefSeq" id="WP_094500255.1">
    <property type="nucleotide sequence ID" value="NZ_CAWNHI010000001.1"/>
</dbReference>
<evidence type="ECO:0000313" key="2">
    <source>
        <dbReference type="EMBL" id="ASU22540.1"/>
    </source>
</evidence>
<dbReference type="Pfam" id="PF13679">
    <property type="entry name" value="Methyltransf_32"/>
    <property type="match status" value="1"/>
</dbReference>
<dbReference type="GO" id="GO:0008168">
    <property type="term" value="F:methyltransferase activity"/>
    <property type="evidence" value="ECO:0007669"/>
    <property type="project" value="UniProtKB-KW"/>
</dbReference>
<proteinExistence type="predicted"/>
<gene>
    <name evidence="2" type="ORF">CCZ37_08000</name>
</gene>
<evidence type="ECO:0000313" key="3">
    <source>
        <dbReference type="Proteomes" id="UP000215148"/>
    </source>
</evidence>
<organism evidence="2 3">
    <name type="scientific">Vibrio qinghaiensis</name>
    <dbReference type="NCBI Taxonomy" id="2025808"/>
    <lineage>
        <taxon>Bacteria</taxon>
        <taxon>Pseudomonadati</taxon>
        <taxon>Pseudomonadota</taxon>
        <taxon>Gammaproteobacteria</taxon>
        <taxon>Vibrionales</taxon>
        <taxon>Vibrionaceae</taxon>
        <taxon>Vibrio</taxon>
    </lineage>
</organism>
<keyword evidence="2" id="KW-0489">Methyltransferase</keyword>
<dbReference type="KEGG" id="vqi:CCZ37_08000"/>
<accession>A0A223MYB5</accession>
<dbReference type="InterPro" id="IPR029063">
    <property type="entry name" value="SAM-dependent_MTases_sf"/>
</dbReference>